<dbReference type="Gene3D" id="3.30.1120.10">
    <property type="match status" value="1"/>
</dbReference>
<dbReference type="EMBL" id="CP118247">
    <property type="protein sequence ID" value="WDR07292.1"/>
    <property type="molecule type" value="Genomic_DNA"/>
</dbReference>
<dbReference type="SUPFAM" id="SSF53649">
    <property type="entry name" value="Alkaline phosphatase-like"/>
    <property type="match status" value="1"/>
</dbReference>
<dbReference type="InterPro" id="IPR050738">
    <property type="entry name" value="Sulfatase"/>
</dbReference>
<evidence type="ECO:0000256" key="4">
    <source>
        <dbReference type="ARBA" id="ARBA00022837"/>
    </source>
</evidence>
<reference evidence="6 7" key="1">
    <citation type="submission" date="2023-02" db="EMBL/GenBank/DDBJ databases">
        <title>Devosia chondri sp. nov., isolated from the phycosphere of marine algae.</title>
        <authorList>
            <person name="Kim J.M."/>
            <person name="Lee J.K."/>
            <person name="Choi B.J."/>
            <person name="Bayburt H."/>
            <person name="Jeon C.O."/>
        </authorList>
    </citation>
    <scope>NUCLEOTIDE SEQUENCE [LARGE SCALE GENOMIC DNA]</scope>
    <source>
        <strain evidence="6 7">G2-5</strain>
    </source>
</reference>
<name>A0ABY7Z1D3_9HYPH</name>
<proteinExistence type="inferred from homology"/>
<comment type="similarity">
    <text evidence="1">Belongs to the sulfatase family.</text>
</comment>
<evidence type="ECO:0000313" key="6">
    <source>
        <dbReference type="EMBL" id="WDR07292.1"/>
    </source>
</evidence>
<evidence type="ECO:0000256" key="1">
    <source>
        <dbReference type="ARBA" id="ARBA00008779"/>
    </source>
</evidence>
<sequence>MTDTIDPISRIGRTHVESAAWFERRPRPPEGAPNVIYVVLDDVGYSDLGCFGSTIETPSFDSLADRGLRYANFHTTTLCSPTRASLLTGRNHHSVGMRYLANLDMGWPSGRGAISHRAATIAEMLKDTGYSTFAIGKWHLAPTEDASAAGPFDQWPLGRGFERFYGFMNGGTDQYHPELVEDNHLIEPPKTPAEGYHLSEDLIDRAIGTLRNQISLTPNKPFFMHLCFGAGHFPHQAPPDMIAKYKGHFSAGWDAERDRRLKKQKAMGLVPSNTDLPERNPGVAAWDQLSADEKTVFERMQEVYAGFLDYTDQQFGRLLAFLDETGRRDNTLIVLISDNGASTDCGHDGTENVLKWFNQIPDSAEVSLSVLERLGTEESFGNYPWGWAQASNTPLKLYKSFAHGGGVRDPMIVSWPKRMLKGGGVRQQFHHVVDITPTVLEVCGVTAPETYRGIAQLPIHGTSFAYTFEDADQPTRKVTQYFEMYGHRSIWHKGWKAVTKHVSGSSFETEKWELYHLDNDFSEVHDLAESAPEKLQEMKERWWAEAGKYDVMPLDDRITLFKPDPKPGSIRGHQSYEYFPPLDAIPGEAAPLTQDVSHRIDVTLSRSGRGNGPLVAFGNMQGGYALFIADNRLIYAYNHVGDLTHIVSDCEVPDGDTELSFVFSRTGPMMGRGEVLIEGKSVGLGALDKTLIRLSLSPLRIGGTNMPPVSPRMAGHPQFEGVIHRVGFALGLDRGRTPETLDVD</sequence>
<organism evidence="6 7">
    <name type="scientific">Devosia rhodophyticola</name>
    <dbReference type="NCBI Taxonomy" id="3026423"/>
    <lineage>
        <taxon>Bacteria</taxon>
        <taxon>Pseudomonadati</taxon>
        <taxon>Pseudomonadota</taxon>
        <taxon>Alphaproteobacteria</taxon>
        <taxon>Hyphomicrobiales</taxon>
        <taxon>Devosiaceae</taxon>
        <taxon>Devosia</taxon>
    </lineage>
</organism>
<dbReference type="Gene3D" id="3.40.720.10">
    <property type="entry name" value="Alkaline Phosphatase, subunit A"/>
    <property type="match status" value="1"/>
</dbReference>
<evidence type="ECO:0000256" key="3">
    <source>
        <dbReference type="ARBA" id="ARBA00022801"/>
    </source>
</evidence>
<keyword evidence="4" id="KW-0106">Calcium</keyword>
<accession>A0ABY7Z1D3</accession>
<dbReference type="InterPro" id="IPR024607">
    <property type="entry name" value="Sulfatase_CS"/>
</dbReference>
<dbReference type="Pfam" id="PF00884">
    <property type="entry name" value="Sulfatase"/>
    <property type="match status" value="1"/>
</dbReference>
<dbReference type="CDD" id="cd16025">
    <property type="entry name" value="PAS_like"/>
    <property type="match status" value="1"/>
</dbReference>
<evidence type="ECO:0000256" key="2">
    <source>
        <dbReference type="ARBA" id="ARBA00022723"/>
    </source>
</evidence>
<feature type="domain" description="Sulfatase N-terminal" evidence="5">
    <location>
        <begin position="33"/>
        <end position="445"/>
    </location>
</feature>
<dbReference type="InterPro" id="IPR000917">
    <property type="entry name" value="Sulfatase_N"/>
</dbReference>
<gene>
    <name evidence="6" type="ORF">PSQ90_07695</name>
</gene>
<dbReference type="PANTHER" id="PTHR42693:SF43">
    <property type="entry name" value="BLL2667 PROTEIN"/>
    <property type="match status" value="1"/>
</dbReference>
<dbReference type="Proteomes" id="UP001222118">
    <property type="component" value="Chromosome"/>
</dbReference>
<dbReference type="PANTHER" id="PTHR42693">
    <property type="entry name" value="ARYLSULFATASE FAMILY MEMBER"/>
    <property type="match status" value="1"/>
</dbReference>
<dbReference type="RefSeq" id="WP_282212805.1">
    <property type="nucleotide sequence ID" value="NZ_CP118247.1"/>
</dbReference>
<keyword evidence="2" id="KW-0479">Metal-binding</keyword>
<evidence type="ECO:0000259" key="5">
    <source>
        <dbReference type="Pfam" id="PF00884"/>
    </source>
</evidence>
<keyword evidence="7" id="KW-1185">Reference proteome</keyword>
<dbReference type="PROSITE" id="PS00149">
    <property type="entry name" value="SULFATASE_2"/>
    <property type="match status" value="1"/>
</dbReference>
<protein>
    <submittedName>
        <fullName evidence="6">Arylsulfatase</fullName>
    </submittedName>
</protein>
<dbReference type="InterPro" id="IPR017850">
    <property type="entry name" value="Alkaline_phosphatase_core_sf"/>
</dbReference>
<evidence type="ECO:0000313" key="7">
    <source>
        <dbReference type="Proteomes" id="UP001222118"/>
    </source>
</evidence>
<keyword evidence="3" id="KW-0378">Hydrolase</keyword>